<dbReference type="Proteomes" id="UP000019184">
    <property type="component" value="Unassembled WGS sequence"/>
</dbReference>
<reference evidence="1 2" key="1">
    <citation type="journal article" date="2014" name="ISME J.">
        <title>Candidatus Competibacter-lineage genomes retrieved from metagenomes reveal functional metabolic diversity.</title>
        <authorList>
            <person name="McIlroy S.J."/>
            <person name="Albertsen M."/>
            <person name="Andresen E.K."/>
            <person name="Saunders A.M."/>
            <person name="Kristiansen R."/>
            <person name="Stokholm-Bjerregaard M."/>
            <person name="Nielsen K.L."/>
            <person name="Nielsen P.H."/>
        </authorList>
    </citation>
    <scope>NUCLEOTIDE SEQUENCE [LARGE SCALE GENOMIC DNA]</scope>
    <source>
        <strain evidence="1 2">Run_B_J11</strain>
    </source>
</reference>
<sequence>MNINATLLVDPVMHYRIIHTLKVGLWMGVCYETS</sequence>
<comment type="caution">
    <text evidence="1">The sequence shown here is derived from an EMBL/GenBank/DDBJ whole genome shotgun (WGS) entry which is preliminary data.</text>
</comment>
<evidence type="ECO:0000313" key="2">
    <source>
        <dbReference type="Proteomes" id="UP000019184"/>
    </source>
</evidence>
<gene>
    <name evidence="1" type="ORF">BN874_1860015</name>
</gene>
<accession>A0A7U7GAT7</accession>
<organism evidence="1 2">
    <name type="scientific">Candidatus Contendobacter odensis Run_B_J11</name>
    <dbReference type="NCBI Taxonomy" id="1400861"/>
    <lineage>
        <taxon>Bacteria</taxon>
        <taxon>Pseudomonadati</taxon>
        <taxon>Pseudomonadota</taxon>
        <taxon>Gammaproteobacteria</taxon>
        <taxon>Candidatus Competibacteraceae</taxon>
        <taxon>Candidatus Contendibacter</taxon>
    </lineage>
</organism>
<name>A0A7U7GAT7_9GAMM</name>
<keyword evidence="2" id="KW-1185">Reference proteome</keyword>
<proteinExistence type="predicted"/>
<dbReference type="AlphaFoldDB" id="A0A7U7GAT7"/>
<evidence type="ECO:0000313" key="1">
    <source>
        <dbReference type="EMBL" id="CDH44751.1"/>
    </source>
</evidence>
<protein>
    <submittedName>
        <fullName evidence="1">Uncharacterized protein</fullName>
    </submittedName>
</protein>
<dbReference type="EMBL" id="CBTK010000097">
    <property type="protein sequence ID" value="CDH44751.1"/>
    <property type="molecule type" value="Genomic_DNA"/>
</dbReference>